<evidence type="ECO:0000256" key="2">
    <source>
        <dbReference type="ARBA" id="ARBA00023054"/>
    </source>
</evidence>
<feature type="compositionally biased region" description="Polar residues" evidence="3">
    <location>
        <begin position="183"/>
        <end position="198"/>
    </location>
</feature>
<proteinExistence type="inferred from homology"/>
<comment type="similarity">
    <text evidence="1">Belongs to the OPA3 family.</text>
</comment>
<evidence type="ECO:0000313" key="4">
    <source>
        <dbReference type="EMBL" id="CCG22157.1"/>
    </source>
</evidence>
<evidence type="ECO:0000313" key="5">
    <source>
        <dbReference type="Proteomes" id="UP000005018"/>
    </source>
</evidence>
<evidence type="ECO:0000256" key="1">
    <source>
        <dbReference type="ARBA" id="ARBA00007584"/>
    </source>
</evidence>
<gene>
    <name evidence="4" type="ORF">CORT_0B04490</name>
</gene>
<dbReference type="PANTHER" id="PTHR12499:SF0">
    <property type="entry name" value="OPTIC ATROPHY 3 PROTEIN"/>
    <property type="match status" value="1"/>
</dbReference>
<dbReference type="GO" id="GO:0019216">
    <property type="term" value="P:regulation of lipid metabolic process"/>
    <property type="evidence" value="ECO:0007669"/>
    <property type="project" value="TreeGrafter"/>
</dbReference>
<evidence type="ECO:0000256" key="3">
    <source>
        <dbReference type="SAM" id="MobiDB-lite"/>
    </source>
</evidence>
<dbReference type="RefSeq" id="XP_003867594.1">
    <property type="nucleotide sequence ID" value="XM_003867546.1"/>
</dbReference>
<dbReference type="HOGENOM" id="CLU_074707_3_2_1"/>
<keyword evidence="2" id="KW-0175">Coiled coil</keyword>
<dbReference type="GeneID" id="14538669"/>
<dbReference type="Proteomes" id="UP000005018">
    <property type="component" value="Chromosome 2"/>
</dbReference>
<dbReference type="InterPro" id="IPR010754">
    <property type="entry name" value="OPA3-like"/>
</dbReference>
<dbReference type="AlphaFoldDB" id="H8X1B7"/>
<dbReference type="eggNOG" id="KOG3335">
    <property type="taxonomic scope" value="Eukaryota"/>
</dbReference>
<evidence type="ECO:0008006" key="6">
    <source>
        <dbReference type="Google" id="ProtNLM"/>
    </source>
</evidence>
<dbReference type="GO" id="GO:0005739">
    <property type="term" value="C:mitochondrion"/>
    <property type="evidence" value="ECO:0007669"/>
    <property type="project" value="TreeGrafter"/>
</dbReference>
<feature type="compositionally biased region" description="Low complexity" evidence="3">
    <location>
        <begin position="164"/>
        <end position="182"/>
    </location>
</feature>
<reference evidence="4 5" key="1">
    <citation type="journal article" date="2012" name="PLoS ONE">
        <title>Sequence and analysis of the genome of the pathogenic yeast Candida orthopsilosis.</title>
        <authorList>
            <person name="Riccombeni A."/>
            <person name="Vidanes G."/>
            <person name="Proux-Wera E."/>
            <person name="Wolfe K.H."/>
            <person name="Butler G."/>
        </authorList>
    </citation>
    <scope>NUCLEOTIDE SEQUENCE [LARGE SCALE GENOMIC DNA]</scope>
    <source>
        <strain evidence="4 5">Co 90-125</strain>
    </source>
</reference>
<dbReference type="KEGG" id="cot:CORT_0B04490"/>
<accession>H8X1B7</accession>
<organism evidence="4 5">
    <name type="scientific">Candida orthopsilosis (strain 90-125)</name>
    <name type="common">Yeast</name>
    <dbReference type="NCBI Taxonomy" id="1136231"/>
    <lineage>
        <taxon>Eukaryota</taxon>
        <taxon>Fungi</taxon>
        <taxon>Dikarya</taxon>
        <taxon>Ascomycota</taxon>
        <taxon>Saccharomycotina</taxon>
        <taxon>Pichiomycetes</taxon>
        <taxon>Debaryomycetaceae</taxon>
        <taxon>Candida/Lodderomyces clade</taxon>
        <taxon>Candida</taxon>
    </lineage>
</organism>
<dbReference type="PANTHER" id="PTHR12499">
    <property type="entry name" value="OPTIC ATROPHY 3 PROTEIN OPA3"/>
    <property type="match status" value="1"/>
</dbReference>
<dbReference type="Pfam" id="PF07047">
    <property type="entry name" value="OPA3"/>
    <property type="match status" value="1"/>
</dbReference>
<protein>
    <recommendedName>
        <fullName evidence="6">OPA3 protein</fullName>
    </recommendedName>
</protein>
<keyword evidence="5" id="KW-1185">Reference proteome</keyword>
<name>H8X1B7_CANO9</name>
<dbReference type="OrthoDB" id="2129069at2759"/>
<sequence length="198" mass="22637">MSGIALKITALLVRTISKPISKAISTQAKNNETFRKYCISFANRLHKTDVKLRMNLLGEKKIRVRPLNDNKAIEQGAAFISETFIFSVAGGLIFYEAYRSRKKASDERDALADDITILQNEIEYIKTKLRDLNIKLDDYKVPEGYKPKYVKIGNSDSLREKQQQEQQQQENQQQDQRDQNTQGKSHSSRQQVPSPSSA</sequence>
<feature type="region of interest" description="Disordered" evidence="3">
    <location>
        <begin position="147"/>
        <end position="198"/>
    </location>
</feature>
<dbReference type="EMBL" id="HE681720">
    <property type="protein sequence ID" value="CCG22157.1"/>
    <property type="molecule type" value="Genomic_DNA"/>
</dbReference>